<accession>A0A6T0T8J7</accession>
<reference evidence="3" key="1">
    <citation type="submission" date="2021-01" db="EMBL/GenBank/DDBJ databases">
        <authorList>
            <person name="Corre E."/>
            <person name="Pelletier E."/>
            <person name="Niang G."/>
            <person name="Scheremetjew M."/>
            <person name="Finn R."/>
            <person name="Kale V."/>
            <person name="Holt S."/>
            <person name="Cochrane G."/>
            <person name="Meng A."/>
            <person name="Brown T."/>
            <person name="Cohen L."/>
        </authorList>
    </citation>
    <scope>NUCLEOTIDE SEQUENCE</scope>
    <source>
        <strain evidence="3">CCMP3105</strain>
    </source>
</reference>
<sequence length="300" mass="33835">MYRAIPVANKACAERVRQRHHELHKQRMKHVRPQVDTSQPTTVHLDHLRNNLKREQLLEERYHEIDRENKILLQKMSDIMKSSTYSGARAQSGPPSLNRDARKTELMRITQENQGILKRIQRAQPVYNHVQWEDSYRRSAQYLKNSSEYPLVLKRKTSSSRGSSLTPLGAKEGMSTSLERASSSRGGLGGTSMEAAGGASELGPEDLRYVLKEGKRIGGRYYLVEMATDGRTLAVSAYDGDNQKTLELLVNERNHRKLYRDANGDYNAIVEKLRIDGDQLTLDMGAEGRLDSPGGATAKT</sequence>
<dbReference type="InterPro" id="IPR029488">
    <property type="entry name" value="Hmw/CFAP97"/>
</dbReference>
<evidence type="ECO:0000313" key="4">
    <source>
        <dbReference type="EMBL" id="CAE4564905.1"/>
    </source>
</evidence>
<evidence type="ECO:0000256" key="1">
    <source>
        <dbReference type="ARBA" id="ARBA00008315"/>
    </source>
</evidence>
<dbReference type="EMBL" id="HBNR01006901">
    <property type="protein sequence ID" value="CAE4564904.1"/>
    <property type="molecule type" value="Transcribed_RNA"/>
</dbReference>
<evidence type="ECO:0000313" key="3">
    <source>
        <dbReference type="EMBL" id="CAE4564904.1"/>
    </source>
</evidence>
<dbReference type="InterPro" id="IPR038792">
    <property type="entry name" value="CFAP97D1/2"/>
</dbReference>
<feature type="region of interest" description="Disordered" evidence="2">
    <location>
        <begin position="154"/>
        <end position="199"/>
    </location>
</feature>
<name>A0A6T0T8J7_9DINO</name>
<dbReference type="PANTHER" id="PTHR33768">
    <property type="entry name" value="MIP11318P"/>
    <property type="match status" value="1"/>
</dbReference>
<proteinExistence type="inferred from homology"/>
<evidence type="ECO:0000256" key="2">
    <source>
        <dbReference type="SAM" id="MobiDB-lite"/>
    </source>
</evidence>
<dbReference type="EMBL" id="HBNR01006902">
    <property type="protein sequence ID" value="CAE4564905.1"/>
    <property type="molecule type" value="Transcribed_RNA"/>
</dbReference>
<gene>
    <name evidence="3" type="ORF">AMON00008_LOCUS4523</name>
    <name evidence="4" type="ORF">AMON00008_LOCUS4524</name>
</gene>
<feature type="compositionally biased region" description="Polar residues" evidence="2">
    <location>
        <begin position="174"/>
        <end position="185"/>
    </location>
</feature>
<protein>
    <submittedName>
        <fullName evidence="3">Uncharacterized protein</fullName>
    </submittedName>
</protein>
<dbReference type="AlphaFoldDB" id="A0A6T0T8J7"/>
<dbReference type="PANTHER" id="PTHR33768:SF3">
    <property type="entry name" value="MIP11318P"/>
    <property type="match status" value="1"/>
</dbReference>
<dbReference type="Pfam" id="PF13879">
    <property type="entry name" value="Hmw_CFAP97"/>
    <property type="match status" value="1"/>
</dbReference>
<organism evidence="3">
    <name type="scientific">Alexandrium monilatum</name>
    <dbReference type="NCBI Taxonomy" id="311494"/>
    <lineage>
        <taxon>Eukaryota</taxon>
        <taxon>Sar</taxon>
        <taxon>Alveolata</taxon>
        <taxon>Dinophyceae</taxon>
        <taxon>Gonyaulacales</taxon>
        <taxon>Pyrocystaceae</taxon>
        <taxon>Alexandrium</taxon>
    </lineage>
</organism>
<comment type="similarity">
    <text evidence="1">Belongs to the CFAP97 family.</text>
</comment>